<dbReference type="OrthoDB" id="790740at2"/>
<dbReference type="Proteomes" id="UP000190150">
    <property type="component" value="Unassembled WGS sequence"/>
</dbReference>
<evidence type="ECO:0008006" key="4">
    <source>
        <dbReference type="Google" id="ProtNLM"/>
    </source>
</evidence>
<evidence type="ECO:0000313" key="3">
    <source>
        <dbReference type="Proteomes" id="UP000190150"/>
    </source>
</evidence>
<keyword evidence="3" id="KW-1185">Reference proteome</keyword>
<protein>
    <recommendedName>
        <fullName evidence="4">Outer membrane protein beta-barrel domain-containing protein</fullName>
    </recommendedName>
</protein>
<keyword evidence="1" id="KW-0732">Signal</keyword>
<reference evidence="3" key="1">
    <citation type="submission" date="2017-02" db="EMBL/GenBank/DDBJ databases">
        <authorList>
            <person name="Varghese N."/>
            <person name="Submissions S."/>
        </authorList>
    </citation>
    <scope>NUCLEOTIDE SEQUENCE [LARGE SCALE GENOMIC DNA]</scope>
    <source>
        <strain evidence="3">DSM 24091</strain>
    </source>
</reference>
<accession>A0A1T5C1T6</accession>
<dbReference type="AlphaFoldDB" id="A0A1T5C1T6"/>
<evidence type="ECO:0000313" key="2">
    <source>
        <dbReference type="EMBL" id="SKB53110.1"/>
    </source>
</evidence>
<evidence type="ECO:0000256" key="1">
    <source>
        <dbReference type="SAM" id="SignalP"/>
    </source>
</evidence>
<proteinExistence type="predicted"/>
<gene>
    <name evidence="2" type="ORF">SAMN05660841_01012</name>
</gene>
<dbReference type="STRING" id="1513896.SAMN05660841_01012"/>
<organism evidence="2 3">
    <name type="scientific">Sphingobacterium nematocida</name>
    <dbReference type="NCBI Taxonomy" id="1513896"/>
    <lineage>
        <taxon>Bacteria</taxon>
        <taxon>Pseudomonadati</taxon>
        <taxon>Bacteroidota</taxon>
        <taxon>Sphingobacteriia</taxon>
        <taxon>Sphingobacteriales</taxon>
        <taxon>Sphingobacteriaceae</taxon>
        <taxon>Sphingobacterium</taxon>
    </lineage>
</organism>
<name>A0A1T5C1T6_9SPHI</name>
<feature type="chain" id="PRO_5012211110" description="Outer membrane protein beta-barrel domain-containing protein" evidence="1">
    <location>
        <begin position="20"/>
        <end position="256"/>
    </location>
</feature>
<dbReference type="RefSeq" id="WP_079641815.1">
    <property type="nucleotide sequence ID" value="NZ_FUZF01000003.1"/>
</dbReference>
<feature type="signal peptide" evidence="1">
    <location>
        <begin position="1"/>
        <end position="19"/>
    </location>
</feature>
<sequence>MIRNLFSLVLILVFFGAKAQEGCPTPFGVQNELKRYHVSAGVGLTNLYGDIDKPSTIGKAFFVKGDYQIKRGLYAGIEGQFGSLEAVASIIDAREVKNNYLAGGLILTFHPFEFFSSGSSSQESVIDVLKNSFYVGVGILGVMNNYDSVYRKNDMDVTVPPGHYGPIESDNGTGNPVFKKKINSYTRPTVNVGLAVPINRRYSKSGSYWSALVNAQFNFANNDLLDGYIPYNESFQRIGTKNDMYTMYSLGARYSF</sequence>
<dbReference type="EMBL" id="FUZF01000003">
    <property type="protein sequence ID" value="SKB53110.1"/>
    <property type="molecule type" value="Genomic_DNA"/>
</dbReference>